<dbReference type="Proteomes" id="UP001214603">
    <property type="component" value="Chromosome 1"/>
</dbReference>
<evidence type="ECO:0000313" key="9">
    <source>
        <dbReference type="Proteomes" id="UP001214603"/>
    </source>
</evidence>
<organism evidence="8 9">
    <name type="scientific">Malassezia obtusa</name>
    <dbReference type="NCBI Taxonomy" id="76774"/>
    <lineage>
        <taxon>Eukaryota</taxon>
        <taxon>Fungi</taxon>
        <taxon>Dikarya</taxon>
        <taxon>Basidiomycota</taxon>
        <taxon>Ustilaginomycotina</taxon>
        <taxon>Malasseziomycetes</taxon>
        <taxon>Malasseziales</taxon>
        <taxon>Malasseziaceae</taxon>
        <taxon>Malassezia</taxon>
    </lineage>
</organism>
<keyword evidence="5 8" id="KW-0413">Isomerase</keyword>
<dbReference type="GO" id="GO:0003723">
    <property type="term" value="F:RNA binding"/>
    <property type="evidence" value="ECO:0007669"/>
    <property type="project" value="InterPro"/>
</dbReference>
<dbReference type="EC" id="5.4.99.25" evidence="3"/>
<comment type="similarity">
    <text evidence="2">Belongs to the pseudouridine synthase TruB family.</text>
</comment>
<dbReference type="InterPro" id="IPR002501">
    <property type="entry name" value="PsdUridine_synth_N"/>
</dbReference>
<evidence type="ECO:0000256" key="4">
    <source>
        <dbReference type="ARBA" id="ARBA00022694"/>
    </source>
</evidence>
<dbReference type="GO" id="GO:0160148">
    <property type="term" value="F:tRNA pseudouridine(55) synthase activity"/>
    <property type="evidence" value="ECO:0007669"/>
    <property type="project" value="UniProtKB-EC"/>
</dbReference>
<sequence length="418" mass="44785">MPPATKGARTPSKSDRPLSGLFAIAKPSGPTSMELLDQLKPLLASSSLFYPSNAPAPFSSAAKKLKRPKPWEKALLEKCGRLPPKIGQGGTLDPLAEGVLVIGVNAATKELQQFLHCTKEYRTTGLLGSATSSYDCKDPVVRRAPSAHVTEDMVRAKLGLFTGEVQQIPPLYSALRMDGKRLFEYAREGTPLPRPIEARGVTVHELRLVEWLPGGEHAYRAPENEVSSEDKEVFERMRQMAGREHAFDTTKPTASVDDEAQGTASAEATQDASQAKETETEAGSEAAPAPEPEAAPGPAAADGSEHAPAAFSLEMTVSSGTYVRSIVHDLGEACGSAAHVVRLIRTRQGQFSLGHGPDADEASVADSQVSLPGNCIPWRVFEQGLAELEAARNGGPDTRDADGLHEWERILLSRLELV</sequence>
<dbReference type="EMBL" id="CP119934">
    <property type="protein sequence ID" value="WFD02176.1"/>
    <property type="molecule type" value="Genomic_DNA"/>
</dbReference>
<dbReference type="GO" id="GO:1990481">
    <property type="term" value="P:mRNA pseudouridine synthesis"/>
    <property type="evidence" value="ECO:0007669"/>
    <property type="project" value="TreeGrafter"/>
</dbReference>
<proteinExistence type="inferred from homology"/>
<dbReference type="AlphaFoldDB" id="A0AAF0DXT5"/>
<evidence type="ECO:0000256" key="2">
    <source>
        <dbReference type="ARBA" id="ARBA00008999"/>
    </source>
</evidence>
<evidence type="ECO:0000256" key="5">
    <source>
        <dbReference type="ARBA" id="ARBA00023235"/>
    </source>
</evidence>
<gene>
    <name evidence="8" type="primary">PUS4</name>
    <name evidence="8" type="ORF">MOBT1_000857</name>
</gene>
<dbReference type="GO" id="GO:0005634">
    <property type="term" value="C:nucleus"/>
    <property type="evidence" value="ECO:0007669"/>
    <property type="project" value="TreeGrafter"/>
</dbReference>
<keyword evidence="9" id="KW-1185">Reference proteome</keyword>
<evidence type="ECO:0000313" key="8">
    <source>
        <dbReference type="EMBL" id="WFD02176.1"/>
    </source>
</evidence>
<protein>
    <recommendedName>
        <fullName evidence="3">tRNA pseudouridine(55) synthase</fullName>
        <ecNumber evidence="3">5.4.99.25</ecNumber>
    </recommendedName>
</protein>
<accession>A0AAF0DXT5</accession>
<feature type="domain" description="Pseudouridine synthase II N-terminal" evidence="7">
    <location>
        <begin position="85"/>
        <end position="211"/>
    </location>
</feature>
<dbReference type="SUPFAM" id="SSF55120">
    <property type="entry name" value="Pseudouridine synthase"/>
    <property type="match status" value="1"/>
</dbReference>
<dbReference type="HAMAP" id="MF_01080">
    <property type="entry name" value="TruB_bact"/>
    <property type="match status" value="1"/>
</dbReference>
<evidence type="ECO:0000259" key="7">
    <source>
        <dbReference type="Pfam" id="PF01509"/>
    </source>
</evidence>
<feature type="compositionally biased region" description="Polar residues" evidence="6">
    <location>
        <begin position="262"/>
        <end position="273"/>
    </location>
</feature>
<dbReference type="GO" id="GO:0006400">
    <property type="term" value="P:tRNA modification"/>
    <property type="evidence" value="ECO:0007669"/>
    <property type="project" value="TreeGrafter"/>
</dbReference>
<evidence type="ECO:0000256" key="6">
    <source>
        <dbReference type="SAM" id="MobiDB-lite"/>
    </source>
</evidence>
<dbReference type="InterPro" id="IPR020103">
    <property type="entry name" value="PsdUridine_synth_cat_dom_sf"/>
</dbReference>
<dbReference type="Pfam" id="PF01509">
    <property type="entry name" value="TruB_N"/>
    <property type="match status" value="1"/>
</dbReference>
<dbReference type="InterPro" id="IPR014780">
    <property type="entry name" value="tRNA_psdUridine_synth_TruB"/>
</dbReference>
<dbReference type="PANTHER" id="PTHR13767">
    <property type="entry name" value="TRNA-PSEUDOURIDINE SYNTHASE"/>
    <property type="match status" value="1"/>
</dbReference>
<dbReference type="PANTHER" id="PTHR13767:SF2">
    <property type="entry name" value="PSEUDOURIDYLATE SYNTHASE TRUB1"/>
    <property type="match status" value="1"/>
</dbReference>
<evidence type="ECO:0000256" key="3">
    <source>
        <dbReference type="ARBA" id="ARBA00012787"/>
    </source>
</evidence>
<keyword evidence="4" id="KW-0819">tRNA processing</keyword>
<comment type="catalytic activity">
    <reaction evidence="1">
        <text>a uridine in mRNA = a pseudouridine in mRNA</text>
        <dbReference type="Rhea" id="RHEA:56644"/>
        <dbReference type="Rhea" id="RHEA-COMP:14658"/>
        <dbReference type="Rhea" id="RHEA-COMP:14659"/>
        <dbReference type="ChEBI" id="CHEBI:65314"/>
        <dbReference type="ChEBI" id="CHEBI:65315"/>
    </reaction>
</comment>
<reference evidence="8" key="1">
    <citation type="submission" date="2023-03" db="EMBL/GenBank/DDBJ databases">
        <title>Mating type loci evolution in Malassezia.</title>
        <authorList>
            <person name="Coelho M.A."/>
        </authorList>
    </citation>
    <scope>NUCLEOTIDE SEQUENCE</scope>
    <source>
        <strain evidence="8">CBS 7876</strain>
    </source>
</reference>
<evidence type="ECO:0000256" key="1">
    <source>
        <dbReference type="ARBA" id="ARBA00001166"/>
    </source>
</evidence>
<feature type="region of interest" description="Disordered" evidence="6">
    <location>
        <begin position="243"/>
        <end position="305"/>
    </location>
</feature>
<dbReference type="Gene3D" id="3.30.2350.10">
    <property type="entry name" value="Pseudouridine synthase"/>
    <property type="match status" value="1"/>
</dbReference>
<name>A0AAF0DXT5_9BASI</name>